<name>A0A6L3V8N9_9BACI</name>
<sequence>MLKNKWIILAISLFFILLLTGCNGDKNNEKVNSEPTLGDELNIAINSQPATLDNHVNSATITQEVSRNIYEKLFELDSKYKVVPMLAESADESEDGKTITFHLRKGVEFHNGKEMKAEDVVGSLVKWQKVSSKGKEMFKDAKFIEIDDYTVELQLPSSIYGILSIFADVTQSAIIMPKDIAEAAGPDGVKEYIGTGPFKFEKWVQDQYIHLTKFENYKPIDKPADGLSGKKEALVNNVYFHIIPDSSTRISGIQTGQYDIGIEMPRESYDQIANTGSLKMVTPIKGAVGLVMNKKEGLLSNIKIRQAINAGLDLESILLGAYIDEKFFRLESSYMLQEQEEWYTGAGSEKYNLNDPVLAKSLLKEAGYDGTPLRLITSRDYDYMYNSAVIIKEQLENIGMKVNMEIFDWATVVNKRGKPGEWDAFVTAAPSFPTPTQILWLGAQWPGWTDDPKIEELKARIDGAKSQKEAFAAWEELQAFLYEYLPMIKFGDTYLFIVHSDKVKNLRNQDGLILWNTSIEK</sequence>
<dbReference type="Proteomes" id="UP000481030">
    <property type="component" value="Unassembled WGS sequence"/>
</dbReference>
<keyword evidence="1" id="KW-0732">Signal</keyword>
<accession>A0A6L3V8N9</accession>
<dbReference type="InterPro" id="IPR000914">
    <property type="entry name" value="SBP_5_dom"/>
</dbReference>
<keyword evidence="4" id="KW-1185">Reference proteome</keyword>
<gene>
    <name evidence="3" type="ORF">F7731_00205</name>
</gene>
<dbReference type="AlphaFoldDB" id="A0A6L3V8N9"/>
<dbReference type="EMBL" id="WBOS01000001">
    <property type="protein sequence ID" value="KAB2338041.1"/>
    <property type="molecule type" value="Genomic_DNA"/>
</dbReference>
<dbReference type="GO" id="GO:1904680">
    <property type="term" value="F:peptide transmembrane transporter activity"/>
    <property type="evidence" value="ECO:0007669"/>
    <property type="project" value="TreeGrafter"/>
</dbReference>
<dbReference type="RefSeq" id="WP_151532762.1">
    <property type="nucleotide sequence ID" value="NZ_WBOS01000001.1"/>
</dbReference>
<dbReference type="PROSITE" id="PS51257">
    <property type="entry name" value="PROKAR_LIPOPROTEIN"/>
    <property type="match status" value="1"/>
</dbReference>
<dbReference type="InterPro" id="IPR030678">
    <property type="entry name" value="Peptide/Ni-bd"/>
</dbReference>
<dbReference type="PANTHER" id="PTHR30290">
    <property type="entry name" value="PERIPLASMIC BINDING COMPONENT OF ABC TRANSPORTER"/>
    <property type="match status" value="1"/>
</dbReference>
<dbReference type="GO" id="GO:0042597">
    <property type="term" value="C:periplasmic space"/>
    <property type="evidence" value="ECO:0007669"/>
    <property type="project" value="UniProtKB-ARBA"/>
</dbReference>
<dbReference type="InterPro" id="IPR039424">
    <property type="entry name" value="SBP_5"/>
</dbReference>
<dbReference type="GO" id="GO:0043190">
    <property type="term" value="C:ATP-binding cassette (ABC) transporter complex"/>
    <property type="evidence" value="ECO:0007669"/>
    <property type="project" value="InterPro"/>
</dbReference>
<feature type="domain" description="Solute-binding protein family 5" evidence="2">
    <location>
        <begin position="81"/>
        <end position="440"/>
    </location>
</feature>
<proteinExistence type="predicted"/>
<dbReference type="PANTHER" id="PTHR30290:SF38">
    <property type="entry name" value="D,D-DIPEPTIDE-BINDING PERIPLASMIC PROTEIN DDPA-RELATED"/>
    <property type="match status" value="1"/>
</dbReference>
<dbReference type="GO" id="GO:0015833">
    <property type="term" value="P:peptide transport"/>
    <property type="evidence" value="ECO:0007669"/>
    <property type="project" value="TreeGrafter"/>
</dbReference>
<protein>
    <submittedName>
        <fullName evidence="3">ABC transporter substrate-binding protein</fullName>
    </submittedName>
</protein>
<evidence type="ECO:0000256" key="1">
    <source>
        <dbReference type="ARBA" id="ARBA00022729"/>
    </source>
</evidence>
<dbReference type="CDD" id="cd08502">
    <property type="entry name" value="PBP2_NikA_DppA_OppA_like_16"/>
    <property type="match status" value="1"/>
</dbReference>
<reference evidence="3 4" key="1">
    <citation type="journal article" date="2016" name="Antonie Van Leeuwenhoek">
        <title>Bacillus depressus sp. nov., isolated from soil of a sunflower field.</title>
        <authorList>
            <person name="Wei X."/>
            <person name="Xin D."/>
            <person name="Xin Y."/>
            <person name="Zhang H."/>
            <person name="Wang T."/>
            <person name="Zhang J."/>
        </authorList>
    </citation>
    <scope>NUCLEOTIDE SEQUENCE [LARGE SCALE GENOMIC DNA]</scope>
    <source>
        <strain evidence="3 4">BZ1</strain>
    </source>
</reference>
<dbReference type="SUPFAM" id="SSF53850">
    <property type="entry name" value="Periplasmic binding protein-like II"/>
    <property type="match status" value="1"/>
</dbReference>
<dbReference type="OrthoDB" id="9796817at2"/>
<dbReference type="Gene3D" id="3.10.105.10">
    <property type="entry name" value="Dipeptide-binding Protein, Domain 3"/>
    <property type="match status" value="1"/>
</dbReference>
<evidence type="ECO:0000313" key="3">
    <source>
        <dbReference type="EMBL" id="KAB2338041.1"/>
    </source>
</evidence>
<organism evidence="3 4">
    <name type="scientific">Cytobacillus depressus</name>
    <dbReference type="NCBI Taxonomy" id="1602942"/>
    <lineage>
        <taxon>Bacteria</taxon>
        <taxon>Bacillati</taxon>
        <taxon>Bacillota</taxon>
        <taxon>Bacilli</taxon>
        <taxon>Bacillales</taxon>
        <taxon>Bacillaceae</taxon>
        <taxon>Cytobacillus</taxon>
    </lineage>
</organism>
<dbReference type="Gene3D" id="3.40.190.10">
    <property type="entry name" value="Periplasmic binding protein-like II"/>
    <property type="match status" value="1"/>
</dbReference>
<dbReference type="PIRSF" id="PIRSF002741">
    <property type="entry name" value="MppA"/>
    <property type="match status" value="1"/>
</dbReference>
<evidence type="ECO:0000313" key="4">
    <source>
        <dbReference type="Proteomes" id="UP000481030"/>
    </source>
</evidence>
<dbReference type="Pfam" id="PF00496">
    <property type="entry name" value="SBP_bac_5"/>
    <property type="match status" value="1"/>
</dbReference>
<evidence type="ECO:0000259" key="2">
    <source>
        <dbReference type="Pfam" id="PF00496"/>
    </source>
</evidence>
<comment type="caution">
    <text evidence="3">The sequence shown here is derived from an EMBL/GenBank/DDBJ whole genome shotgun (WGS) entry which is preliminary data.</text>
</comment>